<evidence type="ECO:0000313" key="2">
    <source>
        <dbReference type="EMBL" id="AKD04015.1"/>
    </source>
</evidence>
<organism evidence="2 3">
    <name type="scientific">Pontibacter korlensis</name>
    <dbReference type="NCBI Taxonomy" id="400092"/>
    <lineage>
        <taxon>Bacteria</taxon>
        <taxon>Pseudomonadati</taxon>
        <taxon>Bacteroidota</taxon>
        <taxon>Cytophagia</taxon>
        <taxon>Cytophagales</taxon>
        <taxon>Hymenobacteraceae</taxon>
        <taxon>Pontibacter</taxon>
    </lineage>
</organism>
<evidence type="ECO:0000256" key="1">
    <source>
        <dbReference type="SAM" id="Phobius"/>
    </source>
</evidence>
<gene>
    <name evidence="2" type="ORF">PKOR_14055</name>
</gene>
<name>A0A0E3ZG99_9BACT</name>
<dbReference type="OrthoDB" id="6021991at2"/>
<keyword evidence="1" id="KW-1133">Transmembrane helix</keyword>
<keyword evidence="1" id="KW-0472">Membrane</keyword>
<feature type="transmembrane region" description="Helical" evidence="1">
    <location>
        <begin position="137"/>
        <end position="156"/>
    </location>
</feature>
<sequence>MENRPVDYNTINGWGIDADPKNDPTYPMRKRSNENHEGYNWDRPPLQPVNIEVLHSIERPNVTAVFGTSAPPRGLSGMIRRYAFKYGEGSFAHWLPLVLADRVDVVEGIIEDLKSGHIPNIFAERGMKAQWKYDRMGLLQSVAVAAVITTAAVAWFRRK</sequence>
<accession>A0A0E3ZG99</accession>
<dbReference type="PATRIC" id="fig|400092.3.peg.3061"/>
<keyword evidence="1" id="KW-0812">Transmembrane</keyword>
<dbReference type="STRING" id="400092.PKOR_14055"/>
<evidence type="ECO:0000313" key="3">
    <source>
        <dbReference type="Proteomes" id="UP000033109"/>
    </source>
</evidence>
<dbReference type="EMBL" id="CP009621">
    <property type="protein sequence ID" value="AKD04015.1"/>
    <property type="molecule type" value="Genomic_DNA"/>
</dbReference>
<dbReference type="Proteomes" id="UP000033109">
    <property type="component" value="Chromosome"/>
</dbReference>
<protein>
    <submittedName>
        <fullName evidence="2">Uncharacterized protein</fullName>
    </submittedName>
</protein>
<dbReference type="AlphaFoldDB" id="A0A0E3ZG99"/>
<dbReference type="RefSeq" id="WP_046311545.1">
    <property type="nucleotide sequence ID" value="NZ_CBCSCY010000017.1"/>
</dbReference>
<dbReference type="HOGENOM" id="CLU_124910_0_0_10"/>
<reference evidence="2 3" key="1">
    <citation type="journal article" date="2015" name="Sci. Rep.">
        <title>Unraveling adaptation of Pontibacter korlensis to radiation and infertility in desert through complete genome and comparative transcriptomic analysis.</title>
        <authorList>
            <person name="Dai J."/>
            <person name="Dai W."/>
            <person name="Qiu C."/>
            <person name="Yang Z."/>
            <person name="Zhang Y."/>
            <person name="Zhou M."/>
            <person name="Zhang L."/>
            <person name="Fang C."/>
            <person name="Gao Q."/>
            <person name="Yang Q."/>
            <person name="Li X."/>
            <person name="Wang Z."/>
            <person name="Wang Z."/>
            <person name="Jia Z."/>
            <person name="Chen X."/>
        </authorList>
    </citation>
    <scope>NUCLEOTIDE SEQUENCE [LARGE SCALE GENOMIC DNA]</scope>
    <source>
        <strain evidence="2 3">X14-1T</strain>
    </source>
</reference>
<dbReference type="KEGG" id="pko:PKOR_14055"/>
<keyword evidence="3" id="KW-1185">Reference proteome</keyword>
<proteinExistence type="predicted"/>